<organism evidence="1 2">
    <name type="scientific">Aegilops tauschii subsp. strangulata</name>
    <name type="common">Goatgrass</name>
    <dbReference type="NCBI Taxonomy" id="200361"/>
    <lineage>
        <taxon>Eukaryota</taxon>
        <taxon>Viridiplantae</taxon>
        <taxon>Streptophyta</taxon>
        <taxon>Embryophyta</taxon>
        <taxon>Tracheophyta</taxon>
        <taxon>Spermatophyta</taxon>
        <taxon>Magnoliopsida</taxon>
        <taxon>Liliopsida</taxon>
        <taxon>Poales</taxon>
        <taxon>Poaceae</taxon>
        <taxon>BOP clade</taxon>
        <taxon>Pooideae</taxon>
        <taxon>Triticodae</taxon>
        <taxon>Triticeae</taxon>
        <taxon>Triticinae</taxon>
        <taxon>Aegilops</taxon>
    </lineage>
</organism>
<keyword evidence="2" id="KW-1185">Reference proteome</keyword>
<reference evidence="1" key="4">
    <citation type="submission" date="2019-03" db="UniProtKB">
        <authorList>
            <consortium name="EnsemblPlants"/>
        </authorList>
    </citation>
    <scope>IDENTIFICATION</scope>
</reference>
<evidence type="ECO:0000313" key="2">
    <source>
        <dbReference type="Proteomes" id="UP000015105"/>
    </source>
</evidence>
<reference evidence="2" key="2">
    <citation type="journal article" date="2017" name="Nat. Plants">
        <title>The Aegilops tauschii genome reveals multiple impacts of transposons.</title>
        <authorList>
            <person name="Zhao G."/>
            <person name="Zou C."/>
            <person name="Li K."/>
            <person name="Wang K."/>
            <person name="Li T."/>
            <person name="Gao L."/>
            <person name="Zhang X."/>
            <person name="Wang H."/>
            <person name="Yang Z."/>
            <person name="Liu X."/>
            <person name="Jiang W."/>
            <person name="Mao L."/>
            <person name="Kong X."/>
            <person name="Jiao Y."/>
            <person name="Jia J."/>
        </authorList>
    </citation>
    <scope>NUCLEOTIDE SEQUENCE [LARGE SCALE GENOMIC DNA]</scope>
    <source>
        <strain evidence="2">cv. AL8/78</strain>
    </source>
</reference>
<reference evidence="2" key="1">
    <citation type="journal article" date="2014" name="Science">
        <title>Ancient hybridizations among the ancestral genomes of bread wheat.</title>
        <authorList>
            <consortium name="International Wheat Genome Sequencing Consortium,"/>
            <person name="Marcussen T."/>
            <person name="Sandve S.R."/>
            <person name="Heier L."/>
            <person name="Spannagl M."/>
            <person name="Pfeifer M."/>
            <person name="Jakobsen K.S."/>
            <person name="Wulff B.B."/>
            <person name="Steuernagel B."/>
            <person name="Mayer K.F."/>
            <person name="Olsen O.A."/>
        </authorList>
    </citation>
    <scope>NUCLEOTIDE SEQUENCE [LARGE SCALE GENOMIC DNA]</scope>
    <source>
        <strain evidence="2">cv. AL8/78</strain>
    </source>
</reference>
<name>A0A453DTU6_AEGTS</name>
<dbReference type="STRING" id="200361.A0A453DTU6"/>
<dbReference type="SUPFAM" id="SSF52540">
    <property type="entry name" value="P-loop containing nucleoside triphosphate hydrolases"/>
    <property type="match status" value="1"/>
</dbReference>
<sequence>QFGQVSRPLHSSRPNSSKNRASLSLSASIINPIAMEVAISAVTSELVSRFISFLMNKYQSHSHTQLEEENLVEKLQHLLIRVGTVVEEADRRCIASSGMLMQLKMLSEAMYRGHHVLDAFNVQQLLESSIIDEVSDSSSVSYLSFPFKPPRTTASKEKDRSIHPELHDALKSLEIIVANMAEFVVFLGGCERMSRRPYDAYLYTDHFMFGRHVEKQQLLSFLLQHDPPGDFPAVLPIIGGVAVGKKTLVAHVCDNERVRSHFASILHLNGDSLLRIIEHGRRTISGTTLVVVDFVSDVIEEDWTKFYSFLKRMGKGSKVIITSKLQRLARFGTVKPIYLSNLSYEEFWYLFKTLTFGSADPSEHPQLVRIAEEFAKIFQAGGSLVTTNAFAYVLRRNLDVQFWLCILGKTRRVIQKNLSEHGVYPYLLFEQGHPVDITEFALHPSSAVRITNCTNGSNRLTNNVPMKKETMTLGELLVNPNNRPKGEFSLLAWESRIPPYTRFEHFVASSVQDLPQSVNLSGRKKRRVPI</sequence>
<proteinExistence type="predicted"/>
<accession>A0A453DTU6</accession>
<dbReference type="Proteomes" id="UP000015105">
    <property type="component" value="Chromosome 3D"/>
</dbReference>
<dbReference type="AlphaFoldDB" id="A0A453DTU6"/>
<dbReference type="EnsemblPlants" id="AET3Gv20080900.1">
    <property type="protein sequence ID" value="AET3Gv20080900.1"/>
    <property type="gene ID" value="AET3Gv20080900"/>
</dbReference>
<dbReference type="InterPro" id="IPR027417">
    <property type="entry name" value="P-loop_NTPase"/>
</dbReference>
<dbReference type="PANTHER" id="PTHR33377">
    <property type="entry name" value="OS10G0134700 PROTEIN-RELATED"/>
    <property type="match status" value="1"/>
</dbReference>
<dbReference type="PANTHER" id="PTHR33377:SF16">
    <property type="entry name" value="RX N-TERMINAL DOMAIN-CONTAINING PROTEIN"/>
    <property type="match status" value="1"/>
</dbReference>
<protein>
    <submittedName>
        <fullName evidence="1">Uncharacterized protein</fullName>
    </submittedName>
</protein>
<reference evidence="1" key="3">
    <citation type="journal article" date="2017" name="Nature">
        <title>Genome sequence of the progenitor of the wheat D genome Aegilops tauschii.</title>
        <authorList>
            <person name="Luo M.C."/>
            <person name="Gu Y.Q."/>
            <person name="Puiu D."/>
            <person name="Wang H."/>
            <person name="Twardziok S.O."/>
            <person name="Deal K.R."/>
            <person name="Huo N."/>
            <person name="Zhu T."/>
            <person name="Wang L."/>
            <person name="Wang Y."/>
            <person name="McGuire P.E."/>
            <person name="Liu S."/>
            <person name="Long H."/>
            <person name="Ramasamy R.K."/>
            <person name="Rodriguez J.C."/>
            <person name="Van S.L."/>
            <person name="Yuan L."/>
            <person name="Wang Z."/>
            <person name="Xia Z."/>
            <person name="Xiao L."/>
            <person name="Anderson O.D."/>
            <person name="Ouyang S."/>
            <person name="Liang Y."/>
            <person name="Zimin A.V."/>
            <person name="Pertea G."/>
            <person name="Qi P."/>
            <person name="Bennetzen J.L."/>
            <person name="Dai X."/>
            <person name="Dawson M.W."/>
            <person name="Muller H.G."/>
            <person name="Kugler K."/>
            <person name="Rivarola-Duarte L."/>
            <person name="Spannagl M."/>
            <person name="Mayer K.F.X."/>
            <person name="Lu F.H."/>
            <person name="Bevan M.W."/>
            <person name="Leroy P."/>
            <person name="Li P."/>
            <person name="You F.M."/>
            <person name="Sun Q."/>
            <person name="Liu Z."/>
            <person name="Lyons E."/>
            <person name="Wicker T."/>
            <person name="Salzberg S.L."/>
            <person name="Devos K.M."/>
            <person name="Dvorak J."/>
        </authorList>
    </citation>
    <scope>NUCLEOTIDE SEQUENCE [LARGE SCALE GENOMIC DNA]</scope>
    <source>
        <strain evidence="1">cv. AL8/78</strain>
    </source>
</reference>
<evidence type="ECO:0000313" key="1">
    <source>
        <dbReference type="EnsemblPlants" id="AET3Gv20080900.1"/>
    </source>
</evidence>
<reference evidence="1" key="5">
    <citation type="journal article" date="2021" name="G3 (Bethesda)">
        <title>Aegilops tauschii genome assembly Aet v5.0 features greater sequence contiguity and improved annotation.</title>
        <authorList>
            <person name="Wang L."/>
            <person name="Zhu T."/>
            <person name="Rodriguez J.C."/>
            <person name="Deal K.R."/>
            <person name="Dubcovsky J."/>
            <person name="McGuire P.E."/>
            <person name="Lux T."/>
            <person name="Spannagl M."/>
            <person name="Mayer K.F.X."/>
            <person name="Baldrich P."/>
            <person name="Meyers B.C."/>
            <person name="Huo N."/>
            <person name="Gu Y.Q."/>
            <person name="Zhou H."/>
            <person name="Devos K.M."/>
            <person name="Bennetzen J.L."/>
            <person name="Unver T."/>
            <person name="Budak H."/>
            <person name="Gulick P.J."/>
            <person name="Galiba G."/>
            <person name="Kalapos B."/>
            <person name="Nelson D.R."/>
            <person name="Li P."/>
            <person name="You F.M."/>
            <person name="Luo M.C."/>
            <person name="Dvorak J."/>
        </authorList>
    </citation>
    <scope>NUCLEOTIDE SEQUENCE [LARGE SCALE GENOMIC DNA]</scope>
    <source>
        <strain evidence="1">cv. AL8/78</strain>
    </source>
</reference>
<dbReference type="Gramene" id="AET3Gv20080900.1">
    <property type="protein sequence ID" value="AET3Gv20080900.1"/>
    <property type="gene ID" value="AET3Gv20080900"/>
</dbReference>